<reference evidence="2 3" key="1">
    <citation type="journal article" date="2017" name="Int. J. Syst. Evol. Microbiol.">
        <title>Rhodosalinus sediminis gen. nov., sp. nov., isolated from marine saltern.</title>
        <authorList>
            <person name="Guo L.Y."/>
            <person name="Ling S.K."/>
            <person name="Li C.M."/>
            <person name="Chen G.J."/>
            <person name="Du Z.J."/>
        </authorList>
    </citation>
    <scope>NUCLEOTIDE SEQUENCE [LARGE SCALE GENOMIC DNA]</scope>
    <source>
        <strain evidence="2 3">WDN1C137</strain>
    </source>
</reference>
<sequence length="79" mass="8342">MKTTIASAAALLVAAGTASAVLPTDQDHPRHGIPGEPVTGQQVEIETEALFLPEEQVQTDAETVTVTRFEGKAESETPR</sequence>
<keyword evidence="1" id="KW-0732">Signal</keyword>
<dbReference type="AlphaFoldDB" id="A0A3D9BZA7"/>
<name>A0A3D9BZA7_9RHOB</name>
<dbReference type="EMBL" id="QOHR01000001">
    <property type="protein sequence ID" value="REC58716.1"/>
    <property type="molecule type" value="Genomic_DNA"/>
</dbReference>
<accession>A0A3D9BZA7</accession>
<feature type="signal peptide" evidence="1">
    <location>
        <begin position="1"/>
        <end position="20"/>
    </location>
</feature>
<proteinExistence type="predicted"/>
<organism evidence="2 3">
    <name type="scientific">Rhodosalinus sediminis</name>
    <dbReference type="NCBI Taxonomy" id="1940533"/>
    <lineage>
        <taxon>Bacteria</taxon>
        <taxon>Pseudomonadati</taxon>
        <taxon>Pseudomonadota</taxon>
        <taxon>Alphaproteobacteria</taxon>
        <taxon>Rhodobacterales</taxon>
        <taxon>Paracoccaceae</taxon>
        <taxon>Rhodosalinus</taxon>
    </lineage>
</organism>
<dbReference type="RefSeq" id="WP_115977758.1">
    <property type="nucleotide sequence ID" value="NZ_QOHR01000001.1"/>
</dbReference>
<protein>
    <submittedName>
        <fullName evidence="2">Uncharacterized protein</fullName>
    </submittedName>
</protein>
<comment type="caution">
    <text evidence="2">The sequence shown here is derived from an EMBL/GenBank/DDBJ whole genome shotgun (WGS) entry which is preliminary data.</text>
</comment>
<evidence type="ECO:0000313" key="2">
    <source>
        <dbReference type="EMBL" id="REC58716.1"/>
    </source>
</evidence>
<keyword evidence="3" id="KW-1185">Reference proteome</keyword>
<evidence type="ECO:0000256" key="1">
    <source>
        <dbReference type="SAM" id="SignalP"/>
    </source>
</evidence>
<feature type="chain" id="PRO_5017609377" evidence="1">
    <location>
        <begin position="21"/>
        <end position="79"/>
    </location>
</feature>
<dbReference type="Proteomes" id="UP000257131">
    <property type="component" value="Unassembled WGS sequence"/>
</dbReference>
<evidence type="ECO:0000313" key="3">
    <source>
        <dbReference type="Proteomes" id="UP000257131"/>
    </source>
</evidence>
<gene>
    <name evidence="2" type="ORF">DRV84_00325</name>
</gene>